<comment type="caution">
    <text evidence="1">The sequence shown here is derived from an EMBL/GenBank/DDBJ whole genome shotgun (WGS) entry which is preliminary data.</text>
</comment>
<dbReference type="Proteomes" id="UP000749471">
    <property type="component" value="Unassembled WGS sequence"/>
</dbReference>
<reference evidence="1 2" key="1">
    <citation type="submission" date="2021-06" db="EMBL/GenBank/DDBJ databases">
        <authorList>
            <person name="Sun Q."/>
            <person name="Li D."/>
        </authorList>
    </citation>
    <scope>NUCLEOTIDE SEQUENCE [LARGE SCALE GENOMIC DNA]</scope>
    <source>
        <strain evidence="1 2">MSJ-40</strain>
    </source>
</reference>
<protein>
    <submittedName>
        <fullName evidence="1">Pyridoxamine 5'-phosphate oxidase family protein</fullName>
    </submittedName>
</protein>
<organism evidence="1 2">
    <name type="scientific">Tissierella simiarum</name>
    <dbReference type="NCBI Taxonomy" id="2841534"/>
    <lineage>
        <taxon>Bacteria</taxon>
        <taxon>Bacillati</taxon>
        <taxon>Bacillota</taxon>
        <taxon>Tissierellia</taxon>
        <taxon>Tissierellales</taxon>
        <taxon>Tissierellaceae</taxon>
        <taxon>Tissierella</taxon>
    </lineage>
</organism>
<keyword evidence="2" id="KW-1185">Reference proteome</keyword>
<accession>A0ABS6E2V4</accession>
<gene>
    <name evidence="1" type="ORF">KQI42_03985</name>
</gene>
<dbReference type="InterPro" id="IPR024747">
    <property type="entry name" value="Pyridox_Oxase-rel"/>
</dbReference>
<evidence type="ECO:0000313" key="2">
    <source>
        <dbReference type="Proteomes" id="UP000749471"/>
    </source>
</evidence>
<dbReference type="Pfam" id="PF12900">
    <property type="entry name" value="Pyridox_ox_2"/>
    <property type="match status" value="1"/>
</dbReference>
<dbReference type="PANTHER" id="PTHR34071">
    <property type="entry name" value="5-NITROIMIDAZOLE ANTIBIOTICS RESISTANCE PROTEIN, NIMA-FAMILY-RELATED PROTEIN-RELATED"/>
    <property type="match status" value="1"/>
</dbReference>
<proteinExistence type="predicted"/>
<dbReference type="PANTHER" id="PTHR34071:SF2">
    <property type="entry name" value="FLAVIN-NUCLEOTIDE-BINDING PROTEIN"/>
    <property type="match status" value="1"/>
</dbReference>
<evidence type="ECO:0000313" key="1">
    <source>
        <dbReference type="EMBL" id="MBU5437156.1"/>
    </source>
</evidence>
<dbReference type="EMBL" id="JAHLPM010000002">
    <property type="protein sequence ID" value="MBU5437156.1"/>
    <property type="molecule type" value="Genomic_DNA"/>
</dbReference>
<sequence length="187" mass="21777">MRRKDREMSREFGLKVIDKSRYGVLSMIGEDNEPYGIPLSIVRDGNNLYFHSAMDGKKVKIFEKSPKVSIAFVGETKIPENYTKEELDEIVKDESKAVLLISKVFTTEYESAVVKGKVKLVEDEDEKIKAMKLICEKYTLTKMDYFNMAIKAGLKRTNVYRVEIEEIKAKRKKYDIHGEEMKWGRME</sequence>
<dbReference type="RefSeq" id="WP_216516956.1">
    <property type="nucleotide sequence ID" value="NZ_JAHLPM010000002.1"/>
</dbReference>
<name>A0ABS6E2V4_9FIRM</name>